<comment type="caution">
    <text evidence="2">The sequence shown here is derived from an EMBL/GenBank/DDBJ whole genome shotgun (WGS) entry which is preliminary data.</text>
</comment>
<evidence type="ECO:0000313" key="3">
    <source>
        <dbReference type="Proteomes" id="UP001501265"/>
    </source>
</evidence>
<feature type="region of interest" description="Disordered" evidence="1">
    <location>
        <begin position="1"/>
        <end position="21"/>
    </location>
</feature>
<accession>A0ABP9C3A1</accession>
<feature type="region of interest" description="Disordered" evidence="1">
    <location>
        <begin position="551"/>
        <end position="574"/>
    </location>
</feature>
<name>A0ABP9C3A1_9ACTN</name>
<gene>
    <name evidence="2" type="ORF">GCM10023220_36670</name>
</gene>
<evidence type="ECO:0000313" key="2">
    <source>
        <dbReference type="EMBL" id="GAA4803982.1"/>
    </source>
</evidence>
<dbReference type="RefSeq" id="WP_345620827.1">
    <property type="nucleotide sequence ID" value="NZ_BAABIG010000033.1"/>
</dbReference>
<dbReference type="EMBL" id="BAABIG010000033">
    <property type="protein sequence ID" value="GAA4803982.1"/>
    <property type="molecule type" value="Genomic_DNA"/>
</dbReference>
<reference evidence="3" key="1">
    <citation type="journal article" date="2019" name="Int. J. Syst. Evol. Microbiol.">
        <title>The Global Catalogue of Microorganisms (GCM) 10K type strain sequencing project: providing services to taxonomists for standard genome sequencing and annotation.</title>
        <authorList>
            <consortium name="The Broad Institute Genomics Platform"/>
            <consortium name="The Broad Institute Genome Sequencing Center for Infectious Disease"/>
            <person name="Wu L."/>
            <person name="Ma J."/>
        </authorList>
    </citation>
    <scope>NUCLEOTIDE SEQUENCE [LARGE SCALE GENOMIC DNA]</scope>
    <source>
        <strain evidence="3">JCM 18081</strain>
    </source>
</reference>
<organism evidence="2 3">
    <name type="scientific">Streptomyces ziwulingensis</name>
    <dbReference type="NCBI Taxonomy" id="1045501"/>
    <lineage>
        <taxon>Bacteria</taxon>
        <taxon>Bacillati</taxon>
        <taxon>Actinomycetota</taxon>
        <taxon>Actinomycetes</taxon>
        <taxon>Kitasatosporales</taxon>
        <taxon>Streptomycetaceae</taxon>
        <taxon>Streptomyces</taxon>
    </lineage>
</organism>
<evidence type="ECO:0000256" key="1">
    <source>
        <dbReference type="SAM" id="MobiDB-lite"/>
    </source>
</evidence>
<protein>
    <submittedName>
        <fullName evidence="2">Uncharacterized protein</fullName>
    </submittedName>
</protein>
<dbReference type="Proteomes" id="UP001501265">
    <property type="component" value="Unassembled WGS sequence"/>
</dbReference>
<proteinExistence type="predicted"/>
<keyword evidence="3" id="KW-1185">Reference proteome</keyword>
<sequence>MALPAAPFAPPTPTASRPPERLLSPERLALLPPTRLSAGRALVHRMTRQGWRVECLEFDVDATSRGRVRYRVHTPSGPFDFVAFSFAPKLEGRTSRIVGTDWDMTGALFDGTADEADLEHTGRELPKLYGGRATPHTLVWCRSNRSLRLFEHVVDALAAGRQPSARRLWDIGYLMRNTGLDGNGTFGTRSFAALPGNHPLAAPLHAQMLAAYLMREFAADLAEHLARHRAAGAVRIDPELRRGLGLGNASALGLVFFANNHPKLVDRWLGLREEALVQALYAHRGAAHLAEVRRRIERTVRFHEEDPTRYGIFGSPLGLAASLRAAREALDAVPDPEADDALPRLWTRWNAELDEAAVEALAGVLIDSVPDLTDPLVERQRVDETLTARPQESVATLLRHLEDAYAWALGVDLSEPGALRYVWYKSRAAEEPRRGPREEVSEGLDWQLNVPRSVQALAADLRSAEPHESVGEFCLRHPGHRDTVARVQGLGDAALHSPHMNIAGDTFLPVHVVRFLNSAVHGLDKTADSAGRNVLGLLFHGAPTRHTLHEEQDADWALPARPDTAAPDEEHQPA</sequence>